<name>A0A135L3U0_9BACI</name>
<dbReference type="STRING" id="1413211.U473_06025"/>
<keyword evidence="1" id="KW-0677">Repeat</keyword>
<dbReference type="OrthoDB" id="9769030at2"/>
<keyword evidence="2 3" id="KW-0802">TPR repeat</keyword>
<dbReference type="PANTHER" id="PTHR44858">
    <property type="entry name" value="TETRATRICOPEPTIDE REPEAT PROTEIN 6"/>
    <property type="match status" value="1"/>
</dbReference>
<dbReference type="PROSITE" id="PS50005">
    <property type="entry name" value="TPR"/>
    <property type="match status" value="3"/>
</dbReference>
<dbReference type="RefSeq" id="WP_068724346.1">
    <property type="nucleotide sequence ID" value="NZ_LSKU01000001.1"/>
</dbReference>
<feature type="repeat" description="TPR" evidence="3">
    <location>
        <begin position="38"/>
        <end position="71"/>
    </location>
</feature>
<dbReference type="SMART" id="SM00028">
    <property type="entry name" value="TPR"/>
    <property type="match status" value="3"/>
</dbReference>
<keyword evidence="5" id="KW-1185">Reference proteome</keyword>
<evidence type="ECO:0000313" key="4">
    <source>
        <dbReference type="EMBL" id="KXG43620.1"/>
    </source>
</evidence>
<dbReference type="Gene3D" id="1.25.40.10">
    <property type="entry name" value="Tetratricopeptide repeat domain"/>
    <property type="match status" value="2"/>
</dbReference>
<evidence type="ECO:0000256" key="1">
    <source>
        <dbReference type="ARBA" id="ARBA00022737"/>
    </source>
</evidence>
<reference evidence="4 5" key="1">
    <citation type="submission" date="2016-02" db="EMBL/GenBank/DDBJ databases">
        <title>Draft Genome for Tepidibacillus decaturensis nov. sp. Strain Z9, an Anaerobic, Moderately Thermophilic and Heterotrophic Bacterium from Deep Subsurface of the Illinois Basin, USA.</title>
        <authorList>
            <person name="Dong Y."/>
            <person name="Chang J.Y."/>
            <person name="Sanford R."/>
            <person name="Fouke B.W."/>
        </authorList>
    </citation>
    <scope>NUCLEOTIDE SEQUENCE [LARGE SCALE GENOMIC DNA]</scope>
    <source>
        <strain evidence="4 5">Z9</strain>
    </source>
</reference>
<feature type="repeat" description="TPR" evidence="3">
    <location>
        <begin position="117"/>
        <end position="150"/>
    </location>
</feature>
<evidence type="ECO:0000256" key="3">
    <source>
        <dbReference type="PROSITE-ProRule" id="PRU00339"/>
    </source>
</evidence>
<dbReference type="Pfam" id="PF13431">
    <property type="entry name" value="TPR_17"/>
    <property type="match status" value="1"/>
</dbReference>
<evidence type="ECO:0000313" key="5">
    <source>
        <dbReference type="Proteomes" id="UP000070352"/>
    </source>
</evidence>
<feature type="repeat" description="TPR" evidence="3">
    <location>
        <begin position="4"/>
        <end position="37"/>
    </location>
</feature>
<dbReference type="EMBL" id="LSKU01000001">
    <property type="protein sequence ID" value="KXG43620.1"/>
    <property type="molecule type" value="Genomic_DNA"/>
</dbReference>
<proteinExistence type="predicted"/>
<protein>
    <submittedName>
        <fullName evidence="4">Uncharacterized protein</fullName>
    </submittedName>
</protein>
<dbReference type="AlphaFoldDB" id="A0A135L3U0"/>
<gene>
    <name evidence="4" type="ORF">U473_06025</name>
</gene>
<evidence type="ECO:0000256" key="2">
    <source>
        <dbReference type="ARBA" id="ARBA00022803"/>
    </source>
</evidence>
<accession>A0A135L3U0</accession>
<organism evidence="4 5">
    <name type="scientific">Tepidibacillus decaturensis</name>
    <dbReference type="NCBI Taxonomy" id="1413211"/>
    <lineage>
        <taxon>Bacteria</taxon>
        <taxon>Bacillati</taxon>
        <taxon>Bacillota</taxon>
        <taxon>Bacilli</taxon>
        <taxon>Bacillales</taxon>
        <taxon>Bacillaceae</taxon>
        <taxon>Tepidibacillus</taxon>
    </lineage>
</organism>
<sequence length="168" mass="19588">MSSGRKYLLEAYHAIFQNDFQKAIDAFNKAIRCEPTNASYYYKLSITYSRNGDMKEAIEAAKKACELQYNLTYRYHLQILQAKNLVMVAADLMKKGILTEEIENILIQAKTLDPLNIEAYLILGIYYGEKQRLPQAIKEFNMVFGLDPFHQQAKELREYYSKLYKEGD</sequence>
<dbReference type="InterPro" id="IPR019734">
    <property type="entry name" value="TPR_rpt"/>
</dbReference>
<dbReference type="InterPro" id="IPR011990">
    <property type="entry name" value="TPR-like_helical_dom_sf"/>
</dbReference>
<dbReference type="Proteomes" id="UP000070352">
    <property type="component" value="Unassembled WGS sequence"/>
</dbReference>
<dbReference type="InterPro" id="IPR050498">
    <property type="entry name" value="Ycf3"/>
</dbReference>
<dbReference type="PANTHER" id="PTHR44858:SF1">
    <property type="entry name" value="UDP-N-ACETYLGLUCOSAMINE--PEPTIDE N-ACETYLGLUCOSAMINYLTRANSFERASE SPINDLY-RELATED"/>
    <property type="match status" value="1"/>
</dbReference>
<comment type="caution">
    <text evidence="4">The sequence shown here is derived from an EMBL/GenBank/DDBJ whole genome shotgun (WGS) entry which is preliminary data.</text>
</comment>
<dbReference type="SUPFAM" id="SSF48452">
    <property type="entry name" value="TPR-like"/>
    <property type="match status" value="1"/>
</dbReference>